<name>A0A6F8PUX6_9GAMM</name>
<evidence type="ECO:0000313" key="2">
    <source>
        <dbReference type="EMBL" id="BBP45814.1"/>
    </source>
</evidence>
<organism evidence="2 3">
    <name type="scientific">Thiosulfatimonas sediminis</name>
    <dbReference type="NCBI Taxonomy" id="2675054"/>
    <lineage>
        <taxon>Bacteria</taxon>
        <taxon>Pseudomonadati</taxon>
        <taxon>Pseudomonadota</taxon>
        <taxon>Gammaproteobacteria</taxon>
        <taxon>Thiotrichales</taxon>
        <taxon>Piscirickettsiaceae</taxon>
        <taxon>Thiosulfatimonas</taxon>
    </lineage>
</organism>
<dbReference type="AlphaFoldDB" id="A0A6F8PUX6"/>
<dbReference type="InterPro" id="IPR036709">
    <property type="entry name" value="Autotransporte_beta_dom_sf"/>
</dbReference>
<gene>
    <name evidence="2" type="ORF">THMIRHAS_11870</name>
</gene>
<dbReference type="Pfam" id="PF20367">
    <property type="entry name" value="DUF6662"/>
    <property type="match status" value="1"/>
</dbReference>
<evidence type="ECO:0008006" key="4">
    <source>
        <dbReference type="Google" id="ProtNLM"/>
    </source>
</evidence>
<feature type="signal peptide" evidence="1">
    <location>
        <begin position="1"/>
        <end position="30"/>
    </location>
</feature>
<accession>A0A6F8PUX6</accession>
<evidence type="ECO:0000313" key="3">
    <source>
        <dbReference type="Proteomes" id="UP000501726"/>
    </source>
</evidence>
<keyword evidence="1" id="KW-0732">Signal</keyword>
<evidence type="ECO:0000256" key="1">
    <source>
        <dbReference type="SAM" id="SignalP"/>
    </source>
</evidence>
<dbReference type="Proteomes" id="UP000501726">
    <property type="component" value="Chromosome"/>
</dbReference>
<protein>
    <recommendedName>
        <fullName evidence="4">Outer membrane protein beta-barrel domain-containing protein</fullName>
    </recommendedName>
</protein>
<dbReference type="EMBL" id="AP021889">
    <property type="protein sequence ID" value="BBP45814.1"/>
    <property type="molecule type" value="Genomic_DNA"/>
</dbReference>
<sequence>MLNHNYLPRKITCTSLTLALLMGLSPLANAGESLLGVTKGAEPLPKGAKELYQKFNCRADKGSGDYHALDFATEFEYGISHRFAASIALLGHHVKTSGLIIDGYIPEENQRTALSGIELGVQYAFLTPALDDIGLATSFNLEYDTVDKHSGQNKDTLSATLGLQLQKYFLDGQLVWLANAGLETTHATRQPIASLDPTVEWPTFAEMEIGLALASGLSYRYTTNWSVGFEGLYEEEYETEVGQERWSLFAGPSIHYGGKTFWSTLSYLTQVNGGGERYDGQPSNKHLIEKTHSELRLMLGYNF</sequence>
<dbReference type="KEGG" id="tse:THMIRHAS_11870"/>
<dbReference type="InterPro" id="IPR046603">
    <property type="entry name" value="DUF6662"/>
</dbReference>
<proteinExistence type="predicted"/>
<dbReference type="SUPFAM" id="SSF103515">
    <property type="entry name" value="Autotransporter"/>
    <property type="match status" value="1"/>
</dbReference>
<reference evidence="3" key="1">
    <citation type="submission" date="2019-11" db="EMBL/GenBank/DDBJ databases">
        <title>Isolation and characterization of two novel species in the genus Thiomicrorhabdus.</title>
        <authorList>
            <person name="Mochizuki J."/>
            <person name="Kojima H."/>
            <person name="Fukui M."/>
        </authorList>
    </citation>
    <scope>NUCLEOTIDE SEQUENCE [LARGE SCALE GENOMIC DNA]</scope>
    <source>
        <strain evidence="3">aks77</strain>
    </source>
</reference>
<keyword evidence="3" id="KW-1185">Reference proteome</keyword>
<feature type="chain" id="PRO_5026309593" description="Outer membrane protein beta-barrel domain-containing protein" evidence="1">
    <location>
        <begin position="31"/>
        <end position="303"/>
    </location>
</feature>
<dbReference type="RefSeq" id="WP_197905438.1">
    <property type="nucleotide sequence ID" value="NZ_AP021889.1"/>
</dbReference>